<gene>
    <name evidence="4" type="ORF">CYMTET_5297</name>
</gene>
<evidence type="ECO:0000256" key="2">
    <source>
        <dbReference type="SAM" id="MobiDB-lite"/>
    </source>
</evidence>
<dbReference type="Pfam" id="PF00027">
    <property type="entry name" value="cNMP_binding"/>
    <property type="match status" value="1"/>
</dbReference>
<sequence>MAAEPKTKSEFRLLESFQASSPAWRVFNDLELSDLADAITVHKVKRGTYIMRNGEQGEFLSLILTGKVEILHKDLHHGVEANLGIAVEGDCFGEISHEVLRCASLCCISGMATVGSISYEALERIYAGEAELGLKVLEVICVSTSSLLFDHLVLAAPRVPLGTRLPLDHTAVHKRLKATQAKKPGLGKAMDEADLGMLAVYMSVHEYQYGDMIYNLGSWADSIMVVLRGRVAVRRMLPQGGFDWGALDEGESFGHFGLGSSRALVSARQDEAVAYTSEAMVGVLPINNLLALHTHGPAERLVWLKLFCRMGQQMLQPAVSAKKPELTARLNQMPPFLQSLVKPEGGSQDGALFTGFKPKGNAAEQLVEEFYLLQRVSPHFFGLSVGDIQVLLPFMQVFDVPDGISIFRKGGQEPVVVLILEGFAVAAERPSSSQVVARRGDWLGAHCLFEAGERRPASALAGSGGCCLAALKYSELARLAVEHPAPGLLVMQSLLRASERKMEVDEAKEVEVQSPQPVELKGLLKAIRTASTLGGPADALQRGVAEKAAAAPKGGPTRASGAGAKGGAGLAKGAGGRLEGFLRHEELSDADMEVLCAHMAMTTYNAGDKAFKLSALADAVVYVLSGSLQLVHNSIVIKEVAPGLVSDGLGPFLTRNAPSHNLDAHAGTTHLAQAHASASGGATVAVLPRCSLQAMSEAHPEVGLRFCVCLANVFTAGLQAQVNELRGSSVAAFNTMQGVSGERHLAILDGEDSRNRLDAELGDNGVFDVEYGIRVKALEAAHPFTDPQHVVRARFESSKKCAATVRMALDDLKGVDAEMASRAEAASAAHTRERERSGSGAPRDDDPPPSTAPRRDTRAGGDAARPGGDVARSRSDVARSAGAARPAEGTSAPSEPADRGEALRVEGKGVEKPALDKSVSGKRLGDTENWGLVPQHEYAKLLEELQEERRRHSLMWDEVTELKNKTGILEEDLRQVRQGEAEALEELEKLAKATEALKTKARQQLNALTDDISTLDTEMGSFMLLLKHRLKKAGIDVTALNTPALVCPLATSSRPSGARSGGLSHGEGSSPDNARLQHMNALLYAAREALVEIDRRHEQEKAEQDQKHAEEIKELRVKAERREAIITAQATGSIAEVACLIEILKARYLPRRGRVAYVGYLPLPSSRGHATLSVPLRLVLGEQDIKPADVLEEPDVKEKLAEYQAKEELKGEARSKDDVALRNLHLDLQRAVKFAGSASERVLAAEEQELSVLQQWDEAAAKLGQQIEDHDRTHKLRLLRFDSAKGVTATVEPQQPILSRLKVVDDSDTSPCKILLQHMRALGALSEEMDIGYDSQVEDMRSLKQQLAVAMQSVLELRDEMQLVVPPLFREVKALQLVSQRRYGGEVHLNVRNALSEEDRKAIEIPEPPAPTGHLPTDNATDLDAAMKASATDPPQIRASHNAHTQRPLMGRAGPPNGLWRWRAPIGCCRRLPASPFCAACFACCPSISDFGGAIQRCCGLRTGASCPGVCEGWRALALLQGGLRSAWRRAPQEQRSHVDRLHTMRYQVEGAWKEIVEGDSRRKESVLAAKTLMKQEIATVDKLIRENPAFDTDPPKLSEQLVKEEFQDEFAEVLIYIKRTKVLSAEVQEARKREAEWEQQSLHLAHLWAQTRNLLFGLVRAGLVGGAVCEGLMTDMRTSHSGEALLRLLAHKVELALEELRAAEGSGLKSVVEHYNNLSSNAMSEGSAQLQAMRNQAILLEELLEADGLSDQASTWQPADDQLEVPGAPYGEAGGAGKDILPTEELYHLQCVLGVARVELMERSKSLVRGSKDEVMPVALERIVAADEKLRELGHHPTWDTPKYRLLNEELKKYLSWRRMKAAGARQTSARHNMGQPRRINSAGGFNYPSARLAMDSVGAAGPYRDDGHPPRPNSAAGPAAARPSSPTTPSSSGLFSNRSTSAIDKDSSRSQAFSLSRSVDGGRSERSSSAAGPSATPGKTIILRSIRPSSGTPGVDLGKPRASSVNGGLKMGVRAASSAGGIFSRPNSAATGSGPMQSRQLRSSSSKTRGP</sequence>
<feature type="compositionally biased region" description="Polar residues" evidence="2">
    <location>
        <begin position="2027"/>
        <end position="2053"/>
    </location>
</feature>
<feature type="coiled-coil region" evidence="1">
    <location>
        <begin position="970"/>
        <end position="1018"/>
    </location>
</feature>
<proteinExistence type="predicted"/>
<dbReference type="PROSITE" id="PS50042">
    <property type="entry name" value="CNMP_BINDING_3"/>
    <property type="match status" value="2"/>
</dbReference>
<dbReference type="GO" id="GO:0005829">
    <property type="term" value="C:cytosol"/>
    <property type="evidence" value="ECO:0007669"/>
    <property type="project" value="TreeGrafter"/>
</dbReference>
<feature type="compositionally biased region" description="Low complexity" evidence="2">
    <location>
        <begin position="1969"/>
        <end position="1980"/>
    </location>
</feature>
<feature type="region of interest" description="Disordered" evidence="2">
    <location>
        <begin position="1866"/>
        <end position="1888"/>
    </location>
</feature>
<dbReference type="Proteomes" id="UP001190700">
    <property type="component" value="Unassembled WGS sequence"/>
</dbReference>
<dbReference type="InterPro" id="IPR018490">
    <property type="entry name" value="cNMP-bd_dom_sf"/>
</dbReference>
<dbReference type="InterPro" id="IPR050397">
    <property type="entry name" value="Env_Response_Regulators"/>
</dbReference>
<feature type="domain" description="Cyclic nucleotide-binding" evidence="3">
    <location>
        <begin position="23"/>
        <end position="96"/>
    </location>
</feature>
<feature type="region of interest" description="Disordered" evidence="2">
    <location>
        <begin position="544"/>
        <end position="567"/>
    </location>
</feature>
<dbReference type="PANTHER" id="PTHR24567:SF74">
    <property type="entry name" value="HTH-TYPE TRANSCRIPTIONAL REGULATOR ARCR"/>
    <property type="match status" value="1"/>
</dbReference>
<keyword evidence="5" id="KW-1185">Reference proteome</keyword>
<feature type="compositionally biased region" description="Low complexity" evidence="2">
    <location>
        <begin position="1915"/>
        <end position="1935"/>
    </location>
</feature>
<feature type="domain" description="Cyclic nucleotide-binding" evidence="3">
    <location>
        <begin position="186"/>
        <end position="258"/>
    </location>
</feature>
<feature type="region of interest" description="Disordered" evidence="2">
    <location>
        <begin position="1432"/>
        <end position="1454"/>
    </location>
</feature>
<reference evidence="4 5" key="1">
    <citation type="journal article" date="2015" name="Genome Biol. Evol.">
        <title>Comparative Genomics of a Bacterivorous Green Alga Reveals Evolutionary Causalities and Consequences of Phago-Mixotrophic Mode of Nutrition.</title>
        <authorList>
            <person name="Burns J.A."/>
            <person name="Paasch A."/>
            <person name="Narechania A."/>
            <person name="Kim E."/>
        </authorList>
    </citation>
    <scope>NUCLEOTIDE SEQUENCE [LARGE SCALE GENOMIC DNA]</scope>
    <source>
        <strain evidence="4 5">PLY_AMNH</strain>
    </source>
</reference>
<keyword evidence="1" id="KW-0175">Coiled coil</keyword>
<dbReference type="CDD" id="cd00038">
    <property type="entry name" value="CAP_ED"/>
    <property type="match status" value="1"/>
</dbReference>
<accession>A0AAE0LJ77</accession>
<dbReference type="SMART" id="SM00100">
    <property type="entry name" value="cNMP"/>
    <property type="match status" value="3"/>
</dbReference>
<comment type="caution">
    <text evidence="4">The sequence shown here is derived from an EMBL/GenBank/DDBJ whole genome shotgun (WGS) entry which is preliminary data.</text>
</comment>
<feature type="region of interest" description="Disordered" evidence="2">
    <location>
        <begin position="1052"/>
        <end position="1074"/>
    </location>
</feature>
<feature type="compositionally biased region" description="Basic and acidic residues" evidence="2">
    <location>
        <begin position="896"/>
        <end position="915"/>
    </location>
</feature>
<evidence type="ECO:0000313" key="5">
    <source>
        <dbReference type="Proteomes" id="UP001190700"/>
    </source>
</evidence>
<feature type="region of interest" description="Disordered" evidence="2">
    <location>
        <begin position="821"/>
        <end position="928"/>
    </location>
</feature>
<feature type="compositionally biased region" description="Low complexity" evidence="2">
    <location>
        <begin position="860"/>
        <end position="870"/>
    </location>
</feature>
<feature type="compositionally biased region" description="Low complexity" evidence="2">
    <location>
        <begin position="547"/>
        <end position="556"/>
    </location>
</feature>
<feature type="compositionally biased region" description="Basic and acidic residues" evidence="2">
    <location>
        <begin position="830"/>
        <end position="846"/>
    </location>
</feature>
<evidence type="ECO:0000259" key="3">
    <source>
        <dbReference type="PROSITE" id="PS50042"/>
    </source>
</evidence>
<dbReference type="InterPro" id="IPR014710">
    <property type="entry name" value="RmlC-like_jellyroll"/>
</dbReference>
<name>A0AAE0LJ77_9CHLO</name>
<evidence type="ECO:0000313" key="4">
    <source>
        <dbReference type="EMBL" id="KAK3287178.1"/>
    </source>
</evidence>
<dbReference type="EMBL" id="LGRX02000977">
    <property type="protein sequence ID" value="KAK3287178.1"/>
    <property type="molecule type" value="Genomic_DNA"/>
</dbReference>
<dbReference type="InterPro" id="IPR000595">
    <property type="entry name" value="cNMP-bd_dom"/>
</dbReference>
<evidence type="ECO:0000256" key="1">
    <source>
        <dbReference type="SAM" id="Coils"/>
    </source>
</evidence>
<dbReference type="Gene3D" id="2.60.120.10">
    <property type="entry name" value="Jelly Rolls"/>
    <property type="match status" value="4"/>
</dbReference>
<organism evidence="4 5">
    <name type="scientific">Cymbomonas tetramitiformis</name>
    <dbReference type="NCBI Taxonomy" id="36881"/>
    <lineage>
        <taxon>Eukaryota</taxon>
        <taxon>Viridiplantae</taxon>
        <taxon>Chlorophyta</taxon>
        <taxon>Pyramimonadophyceae</taxon>
        <taxon>Pyramimonadales</taxon>
        <taxon>Pyramimonadaceae</taxon>
        <taxon>Cymbomonas</taxon>
    </lineage>
</organism>
<dbReference type="GO" id="GO:0003700">
    <property type="term" value="F:DNA-binding transcription factor activity"/>
    <property type="evidence" value="ECO:0007669"/>
    <property type="project" value="TreeGrafter"/>
</dbReference>
<dbReference type="SUPFAM" id="SSF51206">
    <property type="entry name" value="cAMP-binding domain-like"/>
    <property type="match status" value="4"/>
</dbReference>
<feature type="region of interest" description="Disordered" evidence="2">
    <location>
        <begin position="1900"/>
        <end position="2053"/>
    </location>
</feature>
<dbReference type="PANTHER" id="PTHR24567">
    <property type="entry name" value="CRP FAMILY TRANSCRIPTIONAL REGULATORY PROTEIN"/>
    <property type="match status" value="1"/>
</dbReference>
<feature type="compositionally biased region" description="Low complexity" evidence="2">
    <location>
        <begin position="1951"/>
        <end position="1960"/>
    </location>
</feature>
<protein>
    <recommendedName>
        <fullName evidence="3">Cyclic nucleotide-binding domain-containing protein</fullName>
    </recommendedName>
</protein>